<keyword evidence="2" id="KW-0732">Signal</keyword>
<feature type="compositionally biased region" description="Basic and acidic residues" evidence="1">
    <location>
        <begin position="356"/>
        <end position="369"/>
    </location>
</feature>
<evidence type="ECO:0000313" key="4">
    <source>
        <dbReference type="EMBL" id="OAE35967.1"/>
    </source>
</evidence>
<feature type="compositionally biased region" description="Basic residues" evidence="1">
    <location>
        <begin position="1141"/>
        <end position="1153"/>
    </location>
</feature>
<proteinExistence type="predicted"/>
<feature type="compositionally biased region" description="Basic residues" evidence="1">
    <location>
        <begin position="809"/>
        <end position="821"/>
    </location>
</feature>
<feature type="compositionally biased region" description="Low complexity" evidence="1">
    <location>
        <begin position="650"/>
        <end position="659"/>
    </location>
</feature>
<dbReference type="EMBL" id="LVLJ01000012">
    <property type="protein sequence ID" value="OAE35967.1"/>
    <property type="molecule type" value="Genomic_DNA"/>
</dbReference>
<feature type="compositionally biased region" description="Basic and acidic residues" evidence="1">
    <location>
        <begin position="733"/>
        <end position="751"/>
    </location>
</feature>
<feature type="domain" description="C2H2-type" evidence="3">
    <location>
        <begin position="1128"/>
        <end position="1148"/>
    </location>
</feature>
<feature type="compositionally biased region" description="Low complexity" evidence="1">
    <location>
        <begin position="167"/>
        <end position="176"/>
    </location>
</feature>
<sequence>MYCRVLSAMLYLCPSWSALLPTGLRFSGRPFSPGIINKSSSKWKFSGIQSFEEFSFDSEVTSISSPLIGPIVFYSSDHIAAYCASFRCGSFRRGHLNSKDCYLINFSSTKENTTRFAQEMSTVVGSAVPHPEEDIWICKECNWTYPNHHPSAKHRRNHKKVCPGKVAAAAPAPGGSSDDDSGDEAHPSPAEATKHELVNGSVSREFDLGSLAKAPTSPTSVIETPVEITPAVVKDALPTKQVEDDNHSSKTAPTPATPAVGSAVPHPDEDIWICKECKWTYPNHHPSAKHRRNHKKVCPGKVAAAAPAPGGSSDDDSGDEKHPSPAEATTHESAKGLVSREFDIGSLAKDPLPSEAKGEPVEKVVETPRAEVPVQESKISPSAVIETPVSAPVTPAPESKKVEKEETQTSKPSAALASLKVGSAVPHPDDDIWICKECKWTYPNHHPSAKHRRNHKKVCPGKVAAAAPAPGGSSDDDSGDENHPAPAEATKHELVKGSVSREFDLGSLAKEPTPSETKSEPVESVAEIPKAEVPAQESKVSPSAVIETPVEITPDVTEVNKALSEAPDVKSEKETSASVTPAPESKKVEKEETQISKPSAAPAKPTVSSAAPHPEDDIWICKECKWTYPNHHPSAKHRRNHKKVCPGKTAAAAPAPGGSSDDDSGDEQHSSRGEAINPAANGSVSREFDLGSLAKEPVSVEAKSDSSEKGLEPPRVEASAEDTASVGTIPPVSKDEKPTEAAVEVKTEKETGASVTLDVASKKVDKEEPQNLKTSAAPATPAVGSAVPHPEDDIWICKECKWTYPNHHPSAKHRRNHKKVCPGKVAAAAPAPGGSSDDDSGDEKNPSPVEVTKHELVNGSVSREFDLGSLVKEAVPSEAKGEIPAQVGEDPKAEACAQESKVSPSVVVENPVETTPIVAKNDKPVESAAKVEHEEDTSASGTPAPEAKMVEKEPQKSEPIVAASAPTAAGSAVPHDDGDTWRCRECDWTYPNAHPSAKHRRNHKKNCAGKLKVAATAPAHVGSSDEDSDHESHSSPPPPAKEQTAAVEATEPVASVSRDFHLPTAEPTKETKVEEPKVEAPVASHPGPEEAKDVAAVLESPSAVPALPPKVVSSATPHPEDPNDIWICKECKWTYPNAHPSAKHRRNHKKHCPGKAAGASRAPGGSSDEDSDDAASATGKTPSAALENAPVETPVVREREFMPLLGAHSRDKVVEVVEVEAPKVDPPVQSEPSAKESVGTTAERSSKPEAGEQGELKTVPAGVPKAPHDPTDIWVCQQCGWTYPNAHPSAKHRRNHKKVCKKGPKIQKVSSKGGSSSDASSDDEVGALGMKKCFPCLS</sequence>
<feature type="domain" description="C2H2-type" evidence="3">
    <location>
        <begin position="1276"/>
        <end position="1296"/>
    </location>
</feature>
<feature type="compositionally biased region" description="Basic residues" evidence="1">
    <location>
        <begin position="150"/>
        <end position="162"/>
    </location>
</feature>
<feature type="region of interest" description="Disordered" evidence="1">
    <location>
        <begin position="629"/>
        <end position="788"/>
    </location>
</feature>
<evidence type="ECO:0000259" key="3">
    <source>
        <dbReference type="PROSITE" id="PS00028"/>
    </source>
</evidence>
<feature type="compositionally biased region" description="Basic residues" evidence="1">
    <location>
        <begin position="996"/>
        <end position="1007"/>
    </location>
</feature>
<feature type="compositionally biased region" description="Basic residues" evidence="1">
    <location>
        <begin position="286"/>
        <end position="298"/>
    </location>
</feature>
<feature type="compositionally biased region" description="Basic and acidic residues" evidence="1">
    <location>
        <begin position="1067"/>
        <end position="1078"/>
    </location>
</feature>
<feature type="domain" description="C2H2-type" evidence="3">
    <location>
        <begin position="621"/>
        <end position="641"/>
    </location>
</feature>
<feature type="region of interest" description="Disordered" evidence="1">
    <location>
        <begin position="1221"/>
        <end position="1266"/>
    </location>
</feature>
<feature type="region of interest" description="Disordered" evidence="1">
    <location>
        <begin position="1137"/>
        <end position="1196"/>
    </location>
</feature>
<organism evidence="4 5">
    <name type="scientific">Marchantia polymorpha subsp. ruderalis</name>
    <dbReference type="NCBI Taxonomy" id="1480154"/>
    <lineage>
        <taxon>Eukaryota</taxon>
        <taxon>Viridiplantae</taxon>
        <taxon>Streptophyta</taxon>
        <taxon>Embryophyta</taxon>
        <taxon>Marchantiophyta</taxon>
        <taxon>Marchantiopsida</taxon>
        <taxon>Marchantiidae</taxon>
        <taxon>Marchantiales</taxon>
        <taxon>Marchantiaceae</taxon>
        <taxon>Marchantia</taxon>
    </lineage>
</organism>
<evidence type="ECO:0000256" key="2">
    <source>
        <dbReference type="SAM" id="SignalP"/>
    </source>
</evidence>
<dbReference type="Proteomes" id="UP000077202">
    <property type="component" value="Unassembled WGS sequence"/>
</dbReference>
<feature type="compositionally biased region" description="Basic residues" evidence="1">
    <location>
        <begin position="1289"/>
        <end position="1305"/>
    </location>
</feature>
<feature type="domain" description="C2H2-type" evidence="3">
    <location>
        <begin position="983"/>
        <end position="1003"/>
    </location>
</feature>
<name>A0A176WS62_MARPO</name>
<dbReference type="SMART" id="SM00355">
    <property type="entry name" value="ZnF_C2H2"/>
    <property type="match status" value="8"/>
</dbReference>
<feature type="domain" description="C2H2-type" evidence="3">
    <location>
        <begin position="797"/>
        <end position="817"/>
    </location>
</feature>
<dbReference type="PANTHER" id="PTHR35746:SF1">
    <property type="entry name" value="PENTATRICOPEPTIDE REPEAT (PPR) SUPERFAMILY PROTEIN"/>
    <property type="match status" value="1"/>
</dbReference>
<dbReference type="PANTHER" id="PTHR35746">
    <property type="entry name" value="PENTATRICOPEPTIDE REPEAT (PPR) SUPERFAMILY PROTEIN"/>
    <property type="match status" value="1"/>
</dbReference>
<dbReference type="PROSITE" id="PS00028">
    <property type="entry name" value="ZINC_FINGER_C2H2_1"/>
    <property type="match status" value="8"/>
</dbReference>
<feature type="region of interest" description="Disordered" evidence="1">
    <location>
        <begin position="877"/>
        <end position="1091"/>
    </location>
</feature>
<evidence type="ECO:0000313" key="5">
    <source>
        <dbReference type="Proteomes" id="UP000077202"/>
    </source>
</evidence>
<feature type="region of interest" description="Disordered" evidence="1">
    <location>
        <begin position="149"/>
        <end position="200"/>
    </location>
</feature>
<feature type="compositionally biased region" description="Basic and acidic residues" evidence="1">
    <location>
        <begin position="584"/>
        <end position="594"/>
    </location>
</feature>
<feature type="domain" description="C2H2-type" evidence="3">
    <location>
        <begin position="435"/>
        <end position="455"/>
    </location>
</feature>
<evidence type="ECO:0000256" key="1">
    <source>
        <dbReference type="SAM" id="MobiDB-lite"/>
    </source>
</evidence>
<feature type="compositionally biased region" description="Basic and acidic residues" evidence="1">
    <location>
        <begin position="760"/>
        <end position="770"/>
    </location>
</feature>
<feature type="signal peptide" evidence="2">
    <location>
        <begin position="1"/>
        <end position="18"/>
    </location>
</feature>
<feature type="compositionally biased region" description="Basic and acidic residues" evidence="1">
    <location>
        <begin position="702"/>
        <end position="715"/>
    </location>
</feature>
<feature type="compositionally biased region" description="Basic and acidic residues" evidence="1">
    <location>
        <begin position="489"/>
        <end position="504"/>
    </location>
</feature>
<feature type="compositionally biased region" description="Low complexity" evidence="1">
    <location>
        <begin position="464"/>
        <end position="473"/>
    </location>
</feature>
<feature type="compositionally biased region" description="Low complexity" evidence="1">
    <location>
        <begin position="899"/>
        <end position="918"/>
    </location>
</feature>
<feature type="compositionally biased region" description="Basic and acidic residues" evidence="1">
    <location>
        <begin position="398"/>
        <end position="408"/>
    </location>
</feature>
<feature type="compositionally biased region" description="Basic residues" evidence="1">
    <location>
        <begin position="633"/>
        <end position="645"/>
    </location>
</feature>
<feature type="region of interest" description="Disordered" evidence="1">
    <location>
        <begin position="284"/>
        <end position="415"/>
    </location>
</feature>
<feature type="compositionally biased region" description="Low complexity" evidence="1">
    <location>
        <begin position="303"/>
        <end position="312"/>
    </location>
</feature>
<feature type="chain" id="PRO_5008052730" description="C2H2-type domain-containing protein" evidence="2">
    <location>
        <begin position="19"/>
        <end position="1338"/>
    </location>
</feature>
<feature type="region of interest" description="Disordered" evidence="1">
    <location>
        <begin position="807"/>
        <end position="852"/>
    </location>
</feature>
<accession>A0A176WS62</accession>
<feature type="region of interest" description="Disordered" evidence="1">
    <location>
        <begin position="1285"/>
        <end position="1325"/>
    </location>
</feature>
<feature type="compositionally biased region" description="Low complexity" evidence="1">
    <location>
        <begin position="1154"/>
        <end position="1166"/>
    </location>
</feature>
<feature type="region of interest" description="Disordered" evidence="1">
    <location>
        <begin position="237"/>
        <end position="265"/>
    </location>
</feature>
<reference evidence="4" key="1">
    <citation type="submission" date="2016-03" db="EMBL/GenBank/DDBJ databases">
        <title>Mechanisms controlling the formation of the plant cell surface in tip-growing cells are functionally conserved among land plants.</title>
        <authorList>
            <person name="Honkanen S."/>
            <person name="Jones V.A."/>
            <person name="Morieri G."/>
            <person name="Champion C."/>
            <person name="Hetherington A.J."/>
            <person name="Kelly S."/>
            <person name="Saint-Marcoux D."/>
            <person name="Proust H."/>
            <person name="Prescott H."/>
            <person name="Dolan L."/>
        </authorList>
    </citation>
    <scope>NUCLEOTIDE SEQUENCE [LARGE SCALE GENOMIC DNA]</scope>
    <source>
        <tissue evidence="4">Whole gametophyte</tissue>
    </source>
</reference>
<feature type="compositionally biased region" description="Basic and acidic residues" evidence="1">
    <location>
        <begin position="974"/>
        <end position="987"/>
    </location>
</feature>
<dbReference type="InterPro" id="IPR013087">
    <property type="entry name" value="Znf_C2H2_type"/>
</dbReference>
<feature type="domain" description="C2H2-type" evidence="3">
    <location>
        <begin position="138"/>
        <end position="158"/>
    </location>
</feature>
<protein>
    <recommendedName>
        <fullName evidence="3">C2H2-type domain-containing protein</fullName>
    </recommendedName>
</protein>
<feature type="compositionally biased region" description="Basic residues" evidence="1">
    <location>
        <begin position="447"/>
        <end position="459"/>
    </location>
</feature>
<comment type="caution">
    <text evidence="4">The sequence shown here is derived from an EMBL/GenBank/DDBJ whole genome shotgun (WGS) entry which is preliminary data.</text>
</comment>
<feature type="compositionally biased region" description="Basic and acidic residues" evidence="1">
    <location>
        <begin position="920"/>
        <end position="933"/>
    </location>
</feature>
<feature type="compositionally biased region" description="Low complexity" evidence="1">
    <location>
        <begin position="826"/>
        <end position="835"/>
    </location>
</feature>
<feature type="compositionally biased region" description="Low complexity" evidence="1">
    <location>
        <begin position="1308"/>
        <end position="1319"/>
    </location>
</feature>
<feature type="compositionally biased region" description="Low complexity" evidence="1">
    <location>
        <begin position="961"/>
        <end position="973"/>
    </location>
</feature>
<feature type="region of interest" description="Disordered" evidence="1">
    <location>
        <begin position="445"/>
        <end position="613"/>
    </location>
</feature>
<keyword evidence="5" id="KW-1185">Reference proteome</keyword>
<gene>
    <name evidence="4" type="ORF">AXG93_93s1050</name>
</gene>
<feature type="domain" description="C2H2-type" evidence="3">
    <location>
        <begin position="274"/>
        <end position="294"/>
    </location>
</feature>
<feature type="compositionally biased region" description="Basic and acidic residues" evidence="1">
    <location>
        <begin position="319"/>
        <end position="343"/>
    </location>
</feature>